<keyword evidence="3" id="KW-0862">Zinc</keyword>
<accession>A0ABR9IUH8</accession>
<keyword evidence="8" id="KW-1185">Reference proteome</keyword>
<evidence type="ECO:0000256" key="1">
    <source>
        <dbReference type="ARBA" id="ARBA00005495"/>
    </source>
</evidence>
<dbReference type="PROSITE" id="PS51891">
    <property type="entry name" value="CENP_V_GFA"/>
    <property type="match status" value="1"/>
</dbReference>
<dbReference type="RefSeq" id="WP_192730497.1">
    <property type="nucleotide sequence ID" value="NZ_BAAAVL010000014.1"/>
</dbReference>
<evidence type="ECO:0000256" key="4">
    <source>
        <dbReference type="ARBA" id="ARBA00023239"/>
    </source>
</evidence>
<keyword evidence="2" id="KW-0479">Metal-binding</keyword>
<keyword evidence="4" id="KW-0456">Lyase</keyword>
<comment type="similarity">
    <text evidence="1">Belongs to the Gfa family.</text>
</comment>
<protein>
    <recommendedName>
        <fullName evidence="6">CENP-V/GFA domain-containing protein</fullName>
    </recommendedName>
</protein>
<reference evidence="7 8" key="1">
    <citation type="submission" date="2020-10" db="EMBL/GenBank/DDBJ databases">
        <title>Sequencing the genomes of 1000 actinobacteria strains.</title>
        <authorList>
            <person name="Klenk H.-P."/>
        </authorList>
    </citation>
    <scope>NUCLEOTIDE SEQUENCE [LARGE SCALE GENOMIC DNA]</scope>
    <source>
        <strain evidence="7 8">DSM 7307</strain>
    </source>
</reference>
<dbReference type="PANTHER" id="PTHR33337">
    <property type="entry name" value="GFA DOMAIN-CONTAINING PROTEIN"/>
    <property type="match status" value="1"/>
</dbReference>
<dbReference type="InterPro" id="IPR006913">
    <property type="entry name" value="CENP-V/GFA"/>
</dbReference>
<evidence type="ECO:0000256" key="3">
    <source>
        <dbReference type="ARBA" id="ARBA00022833"/>
    </source>
</evidence>
<proteinExistence type="inferred from homology"/>
<dbReference type="Pfam" id="PF04828">
    <property type="entry name" value="GFA"/>
    <property type="match status" value="1"/>
</dbReference>
<evidence type="ECO:0000313" key="7">
    <source>
        <dbReference type="EMBL" id="MBE1506859.1"/>
    </source>
</evidence>
<dbReference type="SUPFAM" id="SSF51316">
    <property type="entry name" value="Mss4-like"/>
    <property type="match status" value="1"/>
</dbReference>
<evidence type="ECO:0000256" key="5">
    <source>
        <dbReference type="SAM" id="MobiDB-lite"/>
    </source>
</evidence>
<gene>
    <name evidence="7" type="ORF">H4W29_004040</name>
</gene>
<dbReference type="Gene3D" id="3.90.1590.10">
    <property type="entry name" value="glutathione-dependent formaldehyde- activating enzyme (gfa)"/>
    <property type="match status" value="1"/>
</dbReference>
<dbReference type="PANTHER" id="PTHR33337:SF40">
    <property type="entry name" value="CENP-V_GFA DOMAIN-CONTAINING PROTEIN-RELATED"/>
    <property type="match status" value="1"/>
</dbReference>
<evidence type="ECO:0000256" key="2">
    <source>
        <dbReference type="ARBA" id="ARBA00022723"/>
    </source>
</evidence>
<organism evidence="7 8">
    <name type="scientific">Rhizobium viscosum</name>
    <name type="common">Arthrobacter viscosus</name>
    <dbReference type="NCBI Taxonomy" id="1673"/>
    <lineage>
        <taxon>Bacteria</taxon>
        <taxon>Pseudomonadati</taxon>
        <taxon>Pseudomonadota</taxon>
        <taxon>Alphaproteobacteria</taxon>
        <taxon>Hyphomicrobiales</taxon>
        <taxon>Rhizobiaceae</taxon>
        <taxon>Rhizobium/Agrobacterium group</taxon>
        <taxon>Rhizobium</taxon>
    </lineage>
</organism>
<comment type="caution">
    <text evidence="7">The sequence shown here is derived from an EMBL/GenBank/DDBJ whole genome shotgun (WGS) entry which is preliminary data.</text>
</comment>
<feature type="domain" description="CENP-V/GFA" evidence="6">
    <location>
        <begin position="6"/>
        <end position="120"/>
    </location>
</feature>
<dbReference type="InterPro" id="IPR011057">
    <property type="entry name" value="Mss4-like_sf"/>
</dbReference>
<evidence type="ECO:0000313" key="8">
    <source>
        <dbReference type="Proteomes" id="UP000620262"/>
    </source>
</evidence>
<dbReference type="EMBL" id="JADBEC010000001">
    <property type="protein sequence ID" value="MBE1506859.1"/>
    <property type="molecule type" value="Genomic_DNA"/>
</dbReference>
<dbReference type="Proteomes" id="UP000620262">
    <property type="component" value="Unassembled WGS sequence"/>
</dbReference>
<sequence>MDDVELTGGCQCGAIRYTLGQRPQNVHVCHCRMCQKAVGGPFAIICPVLKPAFHVTRGEISYFRSSDVGRRGFCSACGTPLIFDYPDADDIGILAGTLDDPNQAPPENQYGNESRVSWYAGLKDVPGDHPTYAGNPEMRLRISSTNHQHPDHDTESWPPVEG</sequence>
<feature type="region of interest" description="Disordered" evidence="5">
    <location>
        <begin position="128"/>
        <end position="162"/>
    </location>
</feature>
<name>A0ABR9IUH8_RHIVS</name>
<evidence type="ECO:0000259" key="6">
    <source>
        <dbReference type="PROSITE" id="PS51891"/>
    </source>
</evidence>